<dbReference type="InterPro" id="IPR016166">
    <property type="entry name" value="FAD-bd_PCMH"/>
</dbReference>
<dbReference type="Proteomes" id="UP001150830">
    <property type="component" value="Unassembled WGS sequence"/>
</dbReference>
<dbReference type="GO" id="GO:0071949">
    <property type="term" value="F:FAD binding"/>
    <property type="evidence" value="ECO:0007669"/>
    <property type="project" value="InterPro"/>
</dbReference>
<dbReference type="InterPro" id="IPR006094">
    <property type="entry name" value="Oxid_FAD_bind_N"/>
</dbReference>
<keyword evidence="1" id="KW-0274">FAD</keyword>
<sequence length="432" mass="48853">MSESRQSWGRYPAIHQSSESLQWRDELPARLAQWQPGLPFGRGRSYGDVCLAHNQRLLDMSSLNRVIAFDRHQGRIRAEAGISLYDLLTVMVPAGWFLPVVPGTGHATLGGAIANDVHGKNHHRNGTFGCHIERLALWREGQLLECSASDNPALFQATIGGLGLTGYILWAEIRLQAVSTSQIDAITHRFHNLDDFFDLADQYDSSHEYGVAWLDCLASGKDRGRGVYFAGQHARYAEPSRWRPLPLGMPLTPPLSLVNPLSLRAFNYLYWHTKPARPTLARGPYQPYFFPLDSISHWNRMYGPRGFQQYQCVIPSAHEREAIASLLDAIAEARQGSFLAVLKRCGDVPSPGLLSFPMAGTSLALDFPSPQRLQPLFERLDAIVRDAGGRLYPAKDAHMQADDFRHFYPRWQDVEQWRDQHIQSLFWQRVTQ</sequence>
<dbReference type="PANTHER" id="PTHR43762">
    <property type="entry name" value="L-GULONOLACTONE OXIDASE"/>
    <property type="match status" value="1"/>
</dbReference>
<dbReference type="EMBL" id="JAPNOA010000039">
    <property type="protein sequence ID" value="MCY0966359.1"/>
    <property type="molecule type" value="Genomic_DNA"/>
</dbReference>
<dbReference type="SUPFAM" id="SSF56176">
    <property type="entry name" value="FAD-binding/transporter-associated domain-like"/>
    <property type="match status" value="1"/>
</dbReference>
<accession>A0A9X3EF29</accession>
<keyword evidence="1" id="KW-0285">Flavoprotein</keyword>
<proteinExistence type="predicted"/>
<evidence type="ECO:0000259" key="2">
    <source>
        <dbReference type="PROSITE" id="PS51387"/>
    </source>
</evidence>
<dbReference type="PANTHER" id="PTHR43762:SF1">
    <property type="entry name" value="D-ARABINONO-1,4-LACTONE OXIDASE"/>
    <property type="match status" value="1"/>
</dbReference>
<dbReference type="Gene3D" id="3.30.465.10">
    <property type="match status" value="1"/>
</dbReference>
<evidence type="ECO:0000256" key="1">
    <source>
        <dbReference type="ARBA" id="ARBA00022827"/>
    </source>
</evidence>
<dbReference type="InterPro" id="IPR036318">
    <property type="entry name" value="FAD-bd_PCMH-like_sf"/>
</dbReference>
<organism evidence="3 4">
    <name type="scientific">Parathalassolituus penaei</name>
    <dbReference type="NCBI Taxonomy" id="2997323"/>
    <lineage>
        <taxon>Bacteria</taxon>
        <taxon>Pseudomonadati</taxon>
        <taxon>Pseudomonadota</taxon>
        <taxon>Gammaproteobacteria</taxon>
        <taxon>Oceanospirillales</taxon>
        <taxon>Oceanospirillaceae</taxon>
        <taxon>Parathalassolituus</taxon>
    </lineage>
</organism>
<dbReference type="Pfam" id="PF01565">
    <property type="entry name" value="FAD_binding_4"/>
    <property type="match status" value="1"/>
</dbReference>
<dbReference type="GO" id="GO:0016899">
    <property type="term" value="F:oxidoreductase activity, acting on the CH-OH group of donors, oxygen as acceptor"/>
    <property type="evidence" value="ECO:0007669"/>
    <property type="project" value="InterPro"/>
</dbReference>
<evidence type="ECO:0000313" key="3">
    <source>
        <dbReference type="EMBL" id="MCY0966359.1"/>
    </source>
</evidence>
<keyword evidence="4" id="KW-1185">Reference proteome</keyword>
<gene>
    <name evidence="3" type="ORF">OUO13_14275</name>
</gene>
<dbReference type="InterPro" id="IPR016169">
    <property type="entry name" value="FAD-bd_PCMH_sub2"/>
</dbReference>
<dbReference type="InterPro" id="IPR010031">
    <property type="entry name" value="FAD_lactone_oxidase-like"/>
</dbReference>
<evidence type="ECO:0000313" key="4">
    <source>
        <dbReference type="Proteomes" id="UP001150830"/>
    </source>
</evidence>
<feature type="domain" description="FAD-binding PCMH-type" evidence="2">
    <location>
        <begin position="1"/>
        <end position="178"/>
    </location>
</feature>
<dbReference type="RefSeq" id="WP_283174567.1">
    <property type="nucleotide sequence ID" value="NZ_JAPNOA010000039.1"/>
</dbReference>
<comment type="caution">
    <text evidence="3">The sequence shown here is derived from an EMBL/GenBank/DDBJ whole genome shotgun (WGS) entry which is preliminary data.</text>
</comment>
<dbReference type="AlphaFoldDB" id="A0A9X3EF29"/>
<name>A0A9X3EF29_9GAMM</name>
<dbReference type="PROSITE" id="PS51387">
    <property type="entry name" value="FAD_PCMH"/>
    <property type="match status" value="1"/>
</dbReference>
<reference evidence="3" key="1">
    <citation type="submission" date="2022-11" db="EMBL/GenBank/DDBJ databases">
        <title>Parathalassolutuus dongxingensis gen. nov., sp. nov., a novel member of family Oceanospirillaceae isolated from a coastal shrimp pond in Guangxi, China.</title>
        <authorList>
            <person name="Chen H."/>
        </authorList>
    </citation>
    <scope>NUCLEOTIDE SEQUENCE</scope>
    <source>
        <strain evidence="3">G-43</strain>
    </source>
</reference>
<protein>
    <submittedName>
        <fullName evidence="3">FAD-binding oxidoreductase</fullName>
    </submittedName>
</protein>